<evidence type="ECO:0000313" key="3">
    <source>
        <dbReference type="Proteomes" id="UP001258017"/>
    </source>
</evidence>
<organism evidence="2 3">
    <name type="scientific">Odynerus spinipes</name>
    <dbReference type="NCBI Taxonomy" id="1348599"/>
    <lineage>
        <taxon>Eukaryota</taxon>
        <taxon>Metazoa</taxon>
        <taxon>Ecdysozoa</taxon>
        <taxon>Arthropoda</taxon>
        <taxon>Hexapoda</taxon>
        <taxon>Insecta</taxon>
        <taxon>Pterygota</taxon>
        <taxon>Neoptera</taxon>
        <taxon>Endopterygota</taxon>
        <taxon>Hymenoptera</taxon>
        <taxon>Apocrita</taxon>
        <taxon>Aculeata</taxon>
        <taxon>Vespoidea</taxon>
        <taxon>Vespidae</taxon>
        <taxon>Eumeninae</taxon>
        <taxon>Odynerus</taxon>
    </lineage>
</organism>
<feature type="signal peptide" evidence="1">
    <location>
        <begin position="1"/>
        <end position="15"/>
    </location>
</feature>
<evidence type="ECO:0008006" key="4">
    <source>
        <dbReference type="Google" id="ProtNLM"/>
    </source>
</evidence>
<protein>
    <recommendedName>
        <fullName evidence="4">Secreted protein</fullName>
    </recommendedName>
</protein>
<evidence type="ECO:0000256" key="1">
    <source>
        <dbReference type="SAM" id="SignalP"/>
    </source>
</evidence>
<feature type="chain" id="PRO_5042117367" description="Secreted protein" evidence="1">
    <location>
        <begin position="16"/>
        <end position="67"/>
    </location>
</feature>
<dbReference type="AlphaFoldDB" id="A0AAD9RMC6"/>
<proteinExistence type="predicted"/>
<keyword evidence="1" id="KW-0732">Signal</keyword>
<gene>
    <name evidence="2" type="ORF">KPH14_004723</name>
</gene>
<evidence type="ECO:0000313" key="2">
    <source>
        <dbReference type="EMBL" id="KAK2582405.1"/>
    </source>
</evidence>
<reference evidence="2" key="1">
    <citation type="submission" date="2021-08" db="EMBL/GenBank/DDBJ databases">
        <authorList>
            <person name="Misof B."/>
            <person name="Oliver O."/>
            <person name="Podsiadlowski L."/>
            <person name="Donath A."/>
            <person name="Peters R."/>
            <person name="Mayer C."/>
            <person name="Rust J."/>
            <person name="Gunkel S."/>
            <person name="Lesny P."/>
            <person name="Martin S."/>
            <person name="Oeyen J.P."/>
            <person name="Petersen M."/>
            <person name="Panagiotis P."/>
            <person name="Wilbrandt J."/>
            <person name="Tanja T."/>
        </authorList>
    </citation>
    <scope>NUCLEOTIDE SEQUENCE</scope>
    <source>
        <strain evidence="2">GBR_01_08_01A</strain>
        <tissue evidence="2">Thorax + abdomen</tissue>
    </source>
</reference>
<name>A0AAD9RMC6_9HYME</name>
<keyword evidence="3" id="KW-1185">Reference proteome</keyword>
<reference evidence="2" key="2">
    <citation type="journal article" date="2023" name="Commun. Biol.">
        <title>Intrasexual cuticular hydrocarbon dimorphism in a wasp sheds light on hydrocarbon biosynthesis genes in Hymenoptera.</title>
        <authorList>
            <person name="Moris V.C."/>
            <person name="Podsiadlowski L."/>
            <person name="Martin S."/>
            <person name="Oeyen J.P."/>
            <person name="Donath A."/>
            <person name="Petersen M."/>
            <person name="Wilbrandt J."/>
            <person name="Misof B."/>
            <person name="Liedtke D."/>
            <person name="Thamm M."/>
            <person name="Scheiner R."/>
            <person name="Schmitt T."/>
            <person name="Niehuis O."/>
        </authorList>
    </citation>
    <scope>NUCLEOTIDE SEQUENCE</scope>
    <source>
        <strain evidence="2">GBR_01_08_01A</strain>
    </source>
</reference>
<accession>A0AAD9RMC6</accession>
<dbReference type="Proteomes" id="UP001258017">
    <property type="component" value="Unassembled WGS sequence"/>
</dbReference>
<comment type="caution">
    <text evidence="2">The sequence shown here is derived from an EMBL/GenBank/DDBJ whole genome shotgun (WGS) entry which is preliminary data.</text>
</comment>
<dbReference type="EMBL" id="JAIFRP010000031">
    <property type="protein sequence ID" value="KAK2582405.1"/>
    <property type="molecule type" value="Genomic_DNA"/>
</dbReference>
<sequence length="67" mass="7158">MAMAVVVTMVATVVGAVVHAVKEAQAMAASRGEVARIKGTNPINGNPYLRPQCKLHCNRWFPAPQIS</sequence>